<proteinExistence type="predicted"/>
<organism evidence="1 2">
    <name type="scientific">Caerostris darwini</name>
    <dbReference type="NCBI Taxonomy" id="1538125"/>
    <lineage>
        <taxon>Eukaryota</taxon>
        <taxon>Metazoa</taxon>
        <taxon>Ecdysozoa</taxon>
        <taxon>Arthropoda</taxon>
        <taxon>Chelicerata</taxon>
        <taxon>Arachnida</taxon>
        <taxon>Araneae</taxon>
        <taxon>Araneomorphae</taxon>
        <taxon>Entelegynae</taxon>
        <taxon>Araneoidea</taxon>
        <taxon>Araneidae</taxon>
        <taxon>Caerostris</taxon>
    </lineage>
</organism>
<dbReference type="EMBL" id="BPLQ01008714">
    <property type="protein sequence ID" value="GIY39061.1"/>
    <property type="molecule type" value="Genomic_DNA"/>
</dbReference>
<keyword evidence="1" id="KW-0689">Ribosomal protein</keyword>
<dbReference type="GO" id="GO:0005840">
    <property type="term" value="C:ribosome"/>
    <property type="evidence" value="ECO:0007669"/>
    <property type="project" value="UniProtKB-KW"/>
</dbReference>
<dbReference type="SUPFAM" id="SSF50104">
    <property type="entry name" value="Translation proteins SH3-like domain"/>
    <property type="match status" value="1"/>
</dbReference>
<dbReference type="Proteomes" id="UP001054837">
    <property type="component" value="Unassembled WGS sequence"/>
</dbReference>
<dbReference type="InterPro" id="IPR008991">
    <property type="entry name" value="Translation_prot_SH3-like_sf"/>
</dbReference>
<dbReference type="AlphaFoldDB" id="A0AAV4T114"/>
<reference evidence="1 2" key="1">
    <citation type="submission" date="2021-06" db="EMBL/GenBank/DDBJ databases">
        <title>Caerostris darwini draft genome.</title>
        <authorList>
            <person name="Kono N."/>
            <person name="Arakawa K."/>
        </authorList>
    </citation>
    <scope>NUCLEOTIDE SEQUENCE [LARGE SCALE GENOMIC DNA]</scope>
</reference>
<protein>
    <submittedName>
        <fullName evidence="1">39S ribosomal protein L19, mitochondrial</fullName>
    </submittedName>
</protein>
<comment type="caution">
    <text evidence="1">The sequence shown here is derived from an EMBL/GenBank/DDBJ whole genome shotgun (WGS) entry which is preliminary data.</text>
</comment>
<gene>
    <name evidence="1" type="primary">mRpL19</name>
    <name evidence="1" type="ORF">CDAR_57901</name>
</gene>
<keyword evidence="1" id="KW-0687">Ribonucleoprotein</keyword>
<dbReference type="InterPro" id="IPR038657">
    <property type="entry name" value="Ribosomal_bL19_sf"/>
</dbReference>
<keyword evidence="2" id="KW-1185">Reference proteome</keyword>
<evidence type="ECO:0000313" key="2">
    <source>
        <dbReference type="Proteomes" id="UP001054837"/>
    </source>
</evidence>
<name>A0AAV4T114_9ARAC</name>
<evidence type="ECO:0000313" key="1">
    <source>
        <dbReference type="EMBL" id="GIY39061.1"/>
    </source>
</evidence>
<dbReference type="Gene3D" id="2.30.30.790">
    <property type="match status" value="1"/>
</dbReference>
<accession>A0AAV4T114</accession>
<sequence length="156" mass="19411">MYDLYNPSLLSIEVLRLEKRLDEHLYYLRDAPPEYSTFPFDMEPEFIMEGEPIRVNPIKVKLNPPPWFVKWEQRDLKGIEPIEDMHWKRRRILCKIIQPMHDRERYDIMKEYRRCIPEEDQEEIWREVDQHRVKFPVRKQMWKRTLQKAKPKTKSK</sequence>